<comment type="caution">
    <text evidence="1">The sequence shown here is derived from an EMBL/GenBank/DDBJ whole genome shotgun (WGS) entry which is preliminary data.</text>
</comment>
<gene>
    <name evidence="1" type="ORF">PGLA2088_LOCUS42911</name>
</gene>
<evidence type="ECO:0000313" key="2">
    <source>
        <dbReference type="Proteomes" id="UP000626109"/>
    </source>
</evidence>
<evidence type="ECO:0000313" key="1">
    <source>
        <dbReference type="EMBL" id="CAE8723053.1"/>
    </source>
</evidence>
<sequence length="67" mass="7311">VTTISLWDTMLPLLGSEDSSVVVDFMNLDIEGHGGQVLEGFFAGAARNRPERQIHISAIALEARRDS</sequence>
<protein>
    <recommendedName>
        <fullName evidence="3">Methyltransferase FkbM domain-containing protein</fullName>
    </recommendedName>
</protein>
<evidence type="ECO:0008006" key="3">
    <source>
        <dbReference type="Google" id="ProtNLM"/>
    </source>
</evidence>
<feature type="non-terminal residue" evidence="1">
    <location>
        <position position="67"/>
    </location>
</feature>
<proteinExistence type="predicted"/>
<feature type="non-terminal residue" evidence="1">
    <location>
        <position position="1"/>
    </location>
</feature>
<dbReference type="AlphaFoldDB" id="A0A813LAP8"/>
<dbReference type="EMBL" id="CAJNNW010034529">
    <property type="protein sequence ID" value="CAE8723053.1"/>
    <property type="molecule type" value="Genomic_DNA"/>
</dbReference>
<reference evidence="1" key="1">
    <citation type="submission" date="2021-02" db="EMBL/GenBank/DDBJ databases">
        <authorList>
            <person name="Dougan E. K."/>
            <person name="Rhodes N."/>
            <person name="Thang M."/>
            <person name="Chan C."/>
        </authorList>
    </citation>
    <scope>NUCLEOTIDE SEQUENCE</scope>
</reference>
<organism evidence="1 2">
    <name type="scientific">Polarella glacialis</name>
    <name type="common">Dinoflagellate</name>
    <dbReference type="NCBI Taxonomy" id="89957"/>
    <lineage>
        <taxon>Eukaryota</taxon>
        <taxon>Sar</taxon>
        <taxon>Alveolata</taxon>
        <taxon>Dinophyceae</taxon>
        <taxon>Suessiales</taxon>
        <taxon>Suessiaceae</taxon>
        <taxon>Polarella</taxon>
    </lineage>
</organism>
<dbReference type="Proteomes" id="UP000626109">
    <property type="component" value="Unassembled WGS sequence"/>
</dbReference>
<accession>A0A813LAP8</accession>
<name>A0A813LAP8_POLGL</name>